<dbReference type="EMBL" id="ACIL03000021">
    <property type="protein sequence ID" value="ESL01585.1"/>
    <property type="molecule type" value="Genomic_DNA"/>
</dbReference>
<dbReference type="HOGENOM" id="CLU_835994_0_0_9"/>
<sequence>MKKKNLPILALSVFLITAAFYTISALAATPVLNKSSVNLHIEQGYKLKIRGIDKKLTIKWSAGNKNIASVSDKGSVKGLAKGKTVVYAKIYNKNKLKYTLKAKITVDSTGYATNQASLTSLLKNTKVNDIIVNGKTDFTIPKGNFGKNLESNTKNLSLKIEAGSSLNSVKLISTENAKIEVLGQLSYLYSQKDNTKINLKSSGKNAVVNAIHLEKPSSLDFVSDRNKALCNIFVLAKSDIKISGKNKKKDVIAIKESAEETGVTASKNIDLYTDARTTLVVNGGAKDSKITTLNYKTPITVTNNTDSALTVTTPSVEKKVEAGETHTVTGKN</sequence>
<gene>
    <name evidence="2" type="ORF">GCWU0000282_003146</name>
</gene>
<dbReference type="SUPFAM" id="SSF49373">
    <property type="entry name" value="Invasin/intimin cell-adhesion fragments"/>
    <property type="match status" value="1"/>
</dbReference>
<comment type="caution">
    <text evidence="2">The sequence shown here is derived from an EMBL/GenBank/DDBJ whole genome shotgun (WGS) entry which is preliminary data.</text>
</comment>
<dbReference type="Proteomes" id="UP000018227">
    <property type="component" value="Unassembled WGS sequence"/>
</dbReference>
<proteinExistence type="predicted"/>
<protein>
    <recommendedName>
        <fullName evidence="4">Bacterial group 2 Ig-like protein</fullName>
    </recommendedName>
</protein>
<evidence type="ECO:0008006" key="4">
    <source>
        <dbReference type="Google" id="ProtNLM"/>
    </source>
</evidence>
<feature type="signal peptide" evidence="1">
    <location>
        <begin position="1"/>
        <end position="27"/>
    </location>
</feature>
<dbReference type="AlphaFoldDB" id="V2Z3V0"/>
<reference evidence="2 3" key="1">
    <citation type="submission" date="2013-06" db="EMBL/GenBank/DDBJ databases">
        <authorList>
            <person name="Weinstock G."/>
            <person name="Sodergren E."/>
            <person name="Clifton S."/>
            <person name="Fulton L."/>
            <person name="Fulton B."/>
            <person name="Courtney L."/>
            <person name="Fronick C."/>
            <person name="Harrison M."/>
            <person name="Strong C."/>
            <person name="Farmer C."/>
            <person name="Delahaunty K."/>
            <person name="Markovic C."/>
            <person name="Hall O."/>
            <person name="Minx P."/>
            <person name="Tomlinson C."/>
            <person name="Mitreva M."/>
            <person name="Nelson J."/>
            <person name="Hou S."/>
            <person name="Wollam A."/>
            <person name="Pepin K.H."/>
            <person name="Johnson M."/>
            <person name="Bhonagiri V."/>
            <person name="Nash W.E."/>
            <person name="Warren W."/>
            <person name="Chinwalla A."/>
            <person name="Mardis E.R."/>
            <person name="Wilson R.K."/>
        </authorList>
    </citation>
    <scope>NUCLEOTIDE SEQUENCE [LARGE SCALE GENOMIC DNA]</scope>
    <source>
        <strain evidence="2 3">ATCC 51271</strain>
    </source>
</reference>
<name>V2Z3V0_9FIRM</name>
<dbReference type="InterPro" id="IPR008964">
    <property type="entry name" value="Invasin/intimin_cell_adhesion"/>
</dbReference>
<evidence type="ECO:0000313" key="2">
    <source>
        <dbReference type="EMBL" id="ESL01585.1"/>
    </source>
</evidence>
<organism evidence="2 3">
    <name type="scientific">Catonella morbi ATCC 51271</name>
    <dbReference type="NCBI Taxonomy" id="592026"/>
    <lineage>
        <taxon>Bacteria</taxon>
        <taxon>Bacillati</taxon>
        <taxon>Bacillota</taxon>
        <taxon>Clostridia</taxon>
        <taxon>Lachnospirales</taxon>
        <taxon>Lachnospiraceae</taxon>
        <taxon>Catonella</taxon>
    </lineage>
</organism>
<keyword evidence="3" id="KW-1185">Reference proteome</keyword>
<evidence type="ECO:0000313" key="3">
    <source>
        <dbReference type="Proteomes" id="UP000018227"/>
    </source>
</evidence>
<evidence type="ECO:0000256" key="1">
    <source>
        <dbReference type="SAM" id="SignalP"/>
    </source>
</evidence>
<dbReference type="STRING" id="592026.GCWU0000282_003146"/>
<accession>V2Z3V0</accession>
<dbReference type="Gene3D" id="2.60.40.1080">
    <property type="match status" value="1"/>
</dbReference>
<dbReference type="RefSeq" id="WP_023355985.1">
    <property type="nucleotide sequence ID" value="NZ_KI535371.1"/>
</dbReference>
<keyword evidence="1" id="KW-0732">Signal</keyword>
<feature type="chain" id="PRO_5004713192" description="Bacterial group 2 Ig-like protein" evidence="1">
    <location>
        <begin position="28"/>
        <end position="332"/>
    </location>
</feature>